<protein>
    <submittedName>
        <fullName evidence="1">Uncharacterized protein</fullName>
    </submittedName>
</protein>
<evidence type="ECO:0000313" key="2">
    <source>
        <dbReference type="Proteomes" id="UP000076871"/>
    </source>
</evidence>
<evidence type="ECO:0000313" key="1">
    <source>
        <dbReference type="EMBL" id="KZT01089.1"/>
    </source>
</evidence>
<accession>A0A165BHW4</accession>
<sequence length="74" mass="7893">MDRYRGILSPTAGNLCQPACYRCPLSSNALASWISVGRVIDNHARHVTSCDDGSVTCDRAISRAPKSFVGGGRP</sequence>
<organism evidence="1 2">
    <name type="scientific">Laetiporus sulphureus 93-53</name>
    <dbReference type="NCBI Taxonomy" id="1314785"/>
    <lineage>
        <taxon>Eukaryota</taxon>
        <taxon>Fungi</taxon>
        <taxon>Dikarya</taxon>
        <taxon>Basidiomycota</taxon>
        <taxon>Agaricomycotina</taxon>
        <taxon>Agaricomycetes</taxon>
        <taxon>Polyporales</taxon>
        <taxon>Laetiporus</taxon>
    </lineage>
</organism>
<dbReference type="RefSeq" id="XP_040758829.1">
    <property type="nucleotide sequence ID" value="XM_040902684.1"/>
</dbReference>
<dbReference type="GeneID" id="63819715"/>
<keyword evidence="2" id="KW-1185">Reference proteome</keyword>
<dbReference type="InParanoid" id="A0A165BHW4"/>
<name>A0A165BHW4_9APHY</name>
<reference evidence="1 2" key="1">
    <citation type="journal article" date="2016" name="Mol. Biol. Evol.">
        <title>Comparative Genomics of Early-Diverging Mushroom-Forming Fungi Provides Insights into the Origins of Lignocellulose Decay Capabilities.</title>
        <authorList>
            <person name="Nagy L.G."/>
            <person name="Riley R."/>
            <person name="Tritt A."/>
            <person name="Adam C."/>
            <person name="Daum C."/>
            <person name="Floudas D."/>
            <person name="Sun H."/>
            <person name="Yadav J.S."/>
            <person name="Pangilinan J."/>
            <person name="Larsson K.H."/>
            <person name="Matsuura K."/>
            <person name="Barry K."/>
            <person name="Labutti K."/>
            <person name="Kuo R."/>
            <person name="Ohm R.A."/>
            <person name="Bhattacharya S.S."/>
            <person name="Shirouzu T."/>
            <person name="Yoshinaga Y."/>
            <person name="Martin F.M."/>
            <person name="Grigoriev I.V."/>
            <person name="Hibbett D.S."/>
        </authorList>
    </citation>
    <scope>NUCLEOTIDE SEQUENCE [LARGE SCALE GENOMIC DNA]</scope>
    <source>
        <strain evidence="1 2">93-53</strain>
    </source>
</reference>
<proteinExistence type="predicted"/>
<dbReference type="Proteomes" id="UP000076871">
    <property type="component" value="Unassembled WGS sequence"/>
</dbReference>
<dbReference type="EMBL" id="KV427670">
    <property type="protein sequence ID" value="KZT01089.1"/>
    <property type="molecule type" value="Genomic_DNA"/>
</dbReference>
<gene>
    <name evidence="1" type="ORF">LAESUDRAFT_494949</name>
</gene>
<dbReference type="AlphaFoldDB" id="A0A165BHW4"/>